<comment type="caution">
    <text evidence="9">The sequence shown here is derived from an EMBL/GenBank/DDBJ whole genome shotgun (WGS) entry which is preliminary data.</text>
</comment>
<reference evidence="9 10" key="1">
    <citation type="submission" date="2019-09" db="EMBL/GenBank/DDBJ databases">
        <title>Segnochrobactrum spirostomi gen. nov., sp. nov., isolated from the ciliate Spirostomum cf. yagiui and description of a novel family, Segnochrobactraceae fam. nov. within the order Rhizobiales of the class Alphaproteobacteria.</title>
        <authorList>
            <person name="Akter S."/>
            <person name="Shazib S.U.A."/>
            <person name="Shin M.K."/>
        </authorList>
    </citation>
    <scope>NUCLEOTIDE SEQUENCE [LARGE SCALE GENOMIC DNA]</scope>
    <source>
        <strain evidence="9 10">Sp-1</strain>
    </source>
</reference>
<protein>
    <submittedName>
        <fullName evidence="9">HAMP domain-containing protein</fullName>
    </submittedName>
</protein>
<dbReference type="GO" id="GO:0007165">
    <property type="term" value="P:signal transduction"/>
    <property type="evidence" value="ECO:0007669"/>
    <property type="project" value="UniProtKB-KW"/>
</dbReference>
<keyword evidence="4" id="KW-0175">Coiled coil</keyword>
<dbReference type="RefSeq" id="WP_153485246.1">
    <property type="nucleotide sequence ID" value="NZ_VWNA01000001.1"/>
</dbReference>
<proteinExistence type="inferred from homology"/>
<dbReference type="EMBL" id="VWNA01000001">
    <property type="protein sequence ID" value="MQT14468.1"/>
    <property type="molecule type" value="Genomic_DNA"/>
</dbReference>
<feature type="domain" description="HAMP" evidence="8">
    <location>
        <begin position="216"/>
        <end position="269"/>
    </location>
</feature>
<dbReference type="PANTHER" id="PTHR32089:SF112">
    <property type="entry name" value="LYSOZYME-LIKE PROTEIN-RELATED"/>
    <property type="match status" value="1"/>
</dbReference>
<dbReference type="InterPro" id="IPR004089">
    <property type="entry name" value="MCPsignal_dom"/>
</dbReference>
<dbReference type="Gene3D" id="1.10.287.950">
    <property type="entry name" value="Methyl-accepting chemotaxis protein"/>
    <property type="match status" value="1"/>
</dbReference>
<evidence type="ECO:0000259" key="7">
    <source>
        <dbReference type="PROSITE" id="PS50111"/>
    </source>
</evidence>
<dbReference type="SMART" id="SM00304">
    <property type="entry name" value="HAMP"/>
    <property type="match status" value="1"/>
</dbReference>
<feature type="domain" description="Methyl-accepting transducer" evidence="7">
    <location>
        <begin position="310"/>
        <end position="546"/>
    </location>
</feature>
<dbReference type="InterPro" id="IPR003660">
    <property type="entry name" value="HAMP_dom"/>
</dbReference>
<evidence type="ECO:0000256" key="3">
    <source>
        <dbReference type="PROSITE-ProRule" id="PRU00284"/>
    </source>
</evidence>
<evidence type="ECO:0000313" key="10">
    <source>
        <dbReference type="Proteomes" id="UP000332515"/>
    </source>
</evidence>
<keyword evidence="6" id="KW-0472">Membrane</keyword>
<dbReference type="SUPFAM" id="SSF58104">
    <property type="entry name" value="Methyl-accepting chemotaxis protein (MCP) signaling domain"/>
    <property type="match status" value="1"/>
</dbReference>
<evidence type="ECO:0000256" key="6">
    <source>
        <dbReference type="SAM" id="Phobius"/>
    </source>
</evidence>
<evidence type="ECO:0000313" key="9">
    <source>
        <dbReference type="EMBL" id="MQT14468.1"/>
    </source>
</evidence>
<sequence>MSFRHWPLIAKISSLMILLAAFAVGAAVLAGTKMFAVDASYSDALARVARANIELARAERAIAQYNQGMYRSLSAGDANQKKEAVAEQKAGIDTFKRRLTNAVAIDPDLLSLTSDFSKRFNTFIKRDCSGIIDMANGSTDMSTNAAILPTWNQQCAPTTAAISADISTAVEKRTQDLDTLQASLHSTTIDTVTLVYAVVIGGLVVVLGLAVAVTRFGIVKPISRIRETLRTLAEGNFHVTVADTGRKDEIGRMAEAAERLRQGLEESERMREEARLAEIRSAERLKAERNAIADDFEAKMGALAQAFANSSGEVSSAARGLSQSAEETSRQATAVSGAAEEASSNVQTVAASTEEMTSSIREIGVQVTHAASIAVGASEEVSRTSSEIRELSSAATKIGEVVNLITDIASQTNLLALNATIEAARAGEAGKGFAVVAQEVKQLAEQTARATQEIARKVEDIQQATGRTVGSIEKIVGTINEIRAATATIASAVEEQSAATQEIATNTQRAANGTGAVNDNIAGVGRSAEMTGSASTQLLGLSNALAAQANDLQSEVATFVRNLRAG</sequence>
<dbReference type="PROSITE" id="PS50111">
    <property type="entry name" value="CHEMOTAXIS_TRANSDUC_2"/>
    <property type="match status" value="1"/>
</dbReference>
<feature type="region of interest" description="Disordered" evidence="5">
    <location>
        <begin position="318"/>
        <end position="350"/>
    </location>
</feature>
<dbReference type="PANTHER" id="PTHR32089">
    <property type="entry name" value="METHYL-ACCEPTING CHEMOTAXIS PROTEIN MCPB"/>
    <property type="match status" value="1"/>
</dbReference>
<evidence type="ECO:0000259" key="8">
    <source>
        <dbReference type="PROSITE" id="PS50885"/>
    </source>
</evidence>
<organism evidence="9 10">
    <name type="scientific">Segnochrobactrum spirostomi</name>
    <dbReference type="NCBI Taxonomy" id="2608987"/>
    <lineage>
        <taxon>Bacteria</taxon>
        <taxon>Pseudomonadati</taxon>
        <taxon>Pseudomonadota</taxon>
        <taxon>Alphaproteobacteria</taxon>
        <taxon>Hyphomicrobiales</taxon>
        <taxon>Segnochrobactraceae</taxon>
        <taxon>Segnochrobactrum</taxon>
    </lineage>
</organism>
<dbReference type="CDD" id="cd06225">
    <property type="entry name" value="HAMP"/>
    <property type="match status" value="1"/>
</dbReference>
<gene>
    <name evidence="9" type="ORF">F0357_17785</name>
</gene>
<keyword evidence="6" id="KW-1133">Transmembrane helix</keyword>
<dbReference type="Pfam" id="PF00672">
    <property type="entry name" value="HAMP"/>
    <property type="match status" value="1"/>
</dbReference>
<feature type="compositionally biased region" description="Polar residues" evidence="5">
    <location>
        <begin position="321"/>
        <end position="334"/>
    </location>
</feature>
<comment type="similarity">
    <text evidence="2">Belongs to the methyl-accepting chemotaxis (MCP) protein family.</text>
</comment>
<dbReference type="SMART" id="SM00283">
    <property type="entry name" value="MA"/>
    <property type="match status" value="1"/>
</dbReference>
<keyword evidence="6" id="KW-0812">Transmembrane</keyword>
<dbReference type="PRINTS" id="PR00260">
    <property type="entry name" value="CHEMTRNSDUCR"/>
</dbReference>
<dbReference type="PROSITE" id="PS50885">
    <property type="entry name" value="HAMP"/>
    <property type="match status" value="1"/>
</dbReference>
<feature type="transmembrane region" description="Helical" evidence="6">
    <location>
        <begin position="194"/>
        <end position="218"/>
    </location>
</feature>
<evidence type="ECO:0000256" key="2">
    <source>
        <dbReference type="ARBA" id="ARBA00029447"/>
    </source>
</evidence>
<evidence type="ECO:0000256" key="5">
    <source>
        <dbReference type="SAM" id="MobiDB-lite"/>
    </source>
</evidence>
<keyword evidence="10" id="KW-1185">Reference proteome</keyword>
<dbReference type="Pfam" id="PF00015">
    <property type="entry name" value="MCPsignal"/>
    <property type="match status" value="1"/>
</dbReference>
<dbReference type="GO" id="GO:0006935">
    <property type="term" value="P:chemotaxis"/>
    <property type="evidence" value="ECO:0007669"/>
    <property type="project" value="InterPro"/>
</dbReference>
<keyword evidence="1 3" id="KW-0807">Transducer</keyword>
<dbReference type="AlphaFoldDB" id="A0A6A7Y906"/>
<name>A0A6A7Y906_9HYPH</name>
<dbReference type="Proteomes" id="UP000332515">
    <property type="component" value="Unassembled WGS sequence"/>
</dbReference>
<dbReference type="InterPro" id="IPR004090">
    <property type="entry name" value="Chemotax_Me-accpt_rcpt"/>
</dbReference>
<accession>A0A6A7Y906</accession>
<dbReference type="GO" id="GO:0004888">
    <property type="term" value="F:transmembrane signaling receptor activity"/>
    <property type="evidence" value="ECO:0007669"/>
    <property type="project" value="InterPro"/>
</dbReference>
<evidence type="ECO:0000256" key="4">
    <source>
        <dbReference type="SAM" id="Coils"/>
    </source>
</evidence>
<feature type="coiled-coil region" evidence="4">
    <location>
        <begin position="41"/>
        <end position="68"/>
    </location>
</feature>
<evidence type="ECO:0000256" key="1">
    <source>
        <dbReference type="ARBA" id="ARBA00023224"/>
    </source>
</evidence>
<dbReference type="Gene3D" id="6.10.340.10">
    <property type="match status" value="1"/>
</dbReference>
<dbReference type="GO" id="GO:0016020">
    <property type="term" value="C:membrane"/>
    <property type="evidence" value="ECO:0007669"/>
    <property type="project" value="InterPro"/>
</dbReference>